<dbReference type="RefSeq" id="WP_044348983.1">
    <property type="nucleotide sequence ID" value="NZ_AZAC01000014.1"/>
</dbReference>
<dbReference type="OrthoDB" id="5243643at2"/>
<comment type="caution">
    <text evidence="1">The sequence shown here is derived from an EMBL/GenBank/DDBJ whole genome shotgun (WGS) entry which is preliminary data.</text>
</comment>
<proteinExistence type="predicted"/>
<evidence type="ECO:0000313" key="2">
    <source>
        <dbReference type="Proteomes" id="UP000032233"/>
    </source>
</evidence>
<dbReference type="InParanoid" id="A0A0D2JEG0"/>
<keyword evidence="2" id="KW-1185">Reference proteome</keyword>
<gene>
    <name evidence="1" type="ORF">X474_13040</name>
</gene>
<sequence length="680" mass="72976">MRSAAKQYKVKRKQALQAGGMVTSKEPWLIPRGKLARAVNIRLITTPYGDGKLALQAVTRPGSRRLSASPLPGGQAIKAHLRYLGVDFVAGDTGLYRLVDGEPVFICSLASAPELLPYRGKVMVLDGGYAKSVDPSDGYACSVLWDEDGYLWDWLDADTDAGQKLYSGSVTRFGIKDASPAFGPGAIPITQVSVWLSRVGSPTGSVLVKAYAADGTTLLGSGELTDLATTLGTTSTLQSLYLESAAGQELSTPQNTERYIVIEYASGDSSNCVQVHYANVSSGGKGVSYSGSWSLQATKQPVMAVTPGLPPMASTGAVRDDRLWLAGGDWVDEADKSKAHYSGLGNCWSWGSRMYVGGSAGWIGVDRLDGGVINQITGWFGGLVISKSGRQSLHLISGRIPGEDLGVTRLFLDEGSQGKTLTQSGNSLLFLNDAVLALEGVQEFGDVRKLPRSRDIQNLVDQYQGEGAFSVYHRAHDQYFLQLPGLDSTLVLHLLPRAWTMYSWAGFVPTCFSHDDATTFIGADNGHLYCLEEDLTGVDGYLSGAEPGQSWQVELWGGMDDYGHPGLDKHFKNLSYDLSARLGCSGEIRFKRDFAKLVEDRLTRQLSEPLDDDVTVGELVSLIVGSDGELYSVGLGRARKGNQSINFVAKLAQVGLYLNPGGAPVYLGPVTLDLAPMGRS</sequence>
<reference evidence="1 2" key="1">
    <citation type="submission" date="2013-11" db="EMBL/GenBank/DDBJ databases">
        <title>Metagenomic analysis of a methanogenic consortium involved in long chain n-alkane degradation.</title>
        <authorList>
            <person name="Davidova I.A."/>
            <person name="Callaghan A.V."/>
            <person name="Wawrik B."/>
            <person name="Pruitt S."/>
            <person name="Marks C."/>
            <person name="Duncan K.E."/>
            <person name="Suflita J.M."/>
        </authorList>
    </citation>
    <scope>NUCLEOTIDE SEQUENCE [LARGE SCALE GENOMIC DNA]</scope>
    <source>
        <strain evidence="1 2">SPR</strain>
    </source>
</reference>
<dbReference type="Proteomes" id="UP000032233">
    <property type="component" value="Unassembled WGS sequence"/>
</dbReference>
<dbReference type="AlphaFoldDB" id="A0A0D2JEG0"/>
<dbReference type="STRING" id="1429043.X474_13040"/>
<accession>A0A0D2JEG0</accession>
<evidence type="ECO:0000313" key="1">
    <source>
        <dbReference type="EMBL" id="KIX14001.1"/>
    </source>
</evidence>
<dbReference type="EMBL" id="AZAC01000014">
    <property type="protein sequence ID" value="KIX14001.1"/>
    <property type="molecule type" value="Genomic_DNA"/>
</dbReference>
<organism evidence="1 2">
    <name type="scientific">Dethiosulfatarculus sandiegensis</name>
    <dbReference type="NCBI Taxonomy" id="1429043"/>
    <lineage>
        <taxon>Bacteria</taxon>
        <taxon>Pseudomonadati</taxon>
        <taxon>Thermodesulfobacteriota</taxon>
        <taxon>Desulfarculia</taxon>
        <taxon>Desulfarculales</taxon>
        <taxon>Desulfarculaceae</taxon>
        <taxon>Dethiosulfatarculus</taxon>
    </lineage>
</organism>
<name>A0A0D2JEG0_9BACT</name>
<protein>
    <submittedName>
        <fullName evidence="1">Uncharacterized protein</fullName>
    </submittedName>
</protein>